<feature type="compositionally biased region" description="Low complexity" evidence="4">
    <location>
        <begin position="14"/>
        <end position="30"/>
    </location>
</feature>
<organism evidence="6 7">
    <name type="scientific">Cystoisospora suis</name>
    <dbReference type="NCBI Taxonomy" id="483139"/>
    <lineage>
        <taxon>Eukaryota</taxon>
        <taxon>Sar</taxon>
        <taxon>Alveolata</taxon>
        <taxon>Apicomplexa</taxon>
        <taxon>Conoidasida</taxon>
        <taxon>Coccidia</taxon>
        <taxon>Eucoccidiorida</taxon>
        <taxon>Eimeriorina</taxon>
        <taxon>Sarcocystidae</taxon>
        <taxon>Cystoisospora</taxon>
    </lineage>
</organism>
<feature type="non-terminal residue" evidence="6">
    <location>
        <position position="1"/>
    </location>
</feature>
<evidence type="ECO:0000256" key="4">
    <source>
        <dbReference type="SAM" id="MobiDB-lite"/>
    </source>
</evidence>
<feature type="region of interest" description="Disordered" evidence="4">
    <location>
        <begin position="188"/>
        <end position="237"/>
    </location>
</feature>
<dbReference type="GeneID" id="94429347"/>
<feature type="compositionally biased region" description="Low complexity" evidence="4">
    <location>
        <begin position="76"/>
        <end position="98"/>
    </location>
</feature>
<dbReference type="InterPro" id="IPR022682">
    <property type="entry name" value="Calpain_domain_III"/>
</dbReference>
<accession>A0A2C6KRY7</accession>
<keyword evidence="7" id="KW-1185">Reference proteome</keyword>
<comment type="caution">
    <text evidence="6">The sequence shown here is derived from an EMBL/GenBank/DDBJ whole genome shotgun (WGS) entry which is preliminary data.</text>
</comment>
<dbReference type="VEuPathDB" id="ToxoDB:CSUI_005971"/>
<protein>
    <submittedName>
        <fullName evidence="6">Calpain family cysteine protease domain-containing protein</fullName>
    </submittedName>
</protein>
<keyword evidence="1 6" id="KW-0645">Protease</keyword>
<feature type="non-terminal residue" evidence="6">
    <location>
        <position position="626"/>
    </location>
</feature>
<feature type="region of interest" description="Disordered" evidence="4">
    <location>
        <begin position="14"/>
        <end position="118"/>
    </location>
</feature>
<keyword evidence="3" id="KW-0788">Thiol protease</keyword>
<evidence type="ECO:0000313" key="6">
    <source>
        <dbReference type="EMBL" id="PHJ20197.1"/>
    </source>
</evidence>
<evidence type="ECO:0000313" key="7">
    <source>
        <dbReference type="Proteomes" id="UP000221165"/>
    </source>
</evidence>
<feature type="compositionally biased region" description="Polar residues" evidence="4">
    <location>
        <begin position="605"/>
        <end position="626"/>
    </location>
</feature>
<proteinExistence type="predicted"/>
<dbReference type="Proteomes" id="UP000221165">
    <property type="component" value="Unassembled WGS sequence"/>
</dbReference>
<gene>
    <name evidence="6" type="ORF">CSUI_005971</name>
</gene>
<sequence length="626" mass="68019">RILPRTEDLLLLLHSSSSSSSSYSYSPASLEDANQRQEDRGSHPPPTSDVITAPPFLSFPSLTPSSSSSPPPPPAGALSSSSKTRTPGGSSSSSAQSSRGGGHGLFSDDDEDEEDEEYENSAVVELWILLSRHVRERQRDLSSKYLAVHLHATNERVACPPPPAKQGVYSNGECTLVKLRVHPKVFKNLLPSKTGRNEAKPQDKQERNGGGKEEEANGIRRHSKQKDSGGKGQRSSSSHLLDATDYVLVVSQYSQKDEFNFTIKVYGHIQLNLTQLPPLLPPDTQSVYFKGNWGPSTSGGCSNDLWRYFTNPHIRLKVPQPCEAFFFLESPQEHSVNLRLFKHRVATARILRTGKALSTGPYRAGCCVLKTFLEATTYTIIPSTFRPDDMDQFQLCIHVPGASLQKPLVPILLPHPYAIPPPPSFFYRIIDGSKSLLHLWSRVAMQVHGPTLVALRLELLSPPEPGDTYPSLTVYRYGEVPHEQPSSSCRDRNRRDAGEGGDGRSGGGGKGQASRHGSGGNRKLQLVLRSDLDGGLSEDGHTSSSAAQDLFQRQGVVNVTLVELGDPFSPYVVFISTVNNNGNSNLTQPNHKGRGHSSSSTTTTGAVDQQSQQHNEGGFSSSSAGG</sequence>
<evidence type="ECO:0000256" key="1">
    <source>
        <dbReference type="ARBA" id="ARBA00022670"/>
    </source>
</evidence>
<dbReference type="InterPro" id="IPR051297">
    <property type="entry name" value="PalB/RIM13"/>
</dbReference>
<dbReference type="RefSeq" id="XP_067921888.1">
    <property type="nucleotide sequence ID" value="XM_068066136.1"/>
</dbReference>
<feature type="compositionally biased region" description="Low complexity" evidence="4">
    <location>
        <begin position="53"/>
        <end position="68"/>
    </location>
</feature>
<evidence type="ECO:0000259" key="5">
    <source>
        <dbReference type="SMART" id="SM00720"/>
    </source>
</evidence>
<dbReference type="EMBL" id="MIGC01002968">
    <property type="protein sequence ID" value="PHJ20197.1"/>
    <property type="molecule type" value="Genomic_DNA"/>
</dbReference>
<keyword evidence="2" id="KW-0378">Hydrolase</keyword>
<dbReference type="Gene3D" id="2.60.120.380">
    <property type="match status" value="1"/>
</dbReference>
<feature type="compositionally biased region" description="Acidic residues" evidence="4">
    <location>
        <begin position="107"/>
        <end position="118"/>
    </location>
</feature>
<dbReference type="PANTHER" id="PTHR46143">
    <property type="entry name" value="CALPAIN-7"/>
    <property type="match status" value="1"/>
</dbReference>
<dbReference type="SMART" id="SM00720">
    <property type="entry name" value="calpain_III"/>
    <property type="match status" value="1"/>
</dbReference>
<reference evidence="6 7" key="1">
    <citation type="journal article" date="2017" name="Int. J. Parasitol.">
        <title>The genome of the protozoan parasite Cystoisospora suis and a reverse vaccinology approach to identify vaccine candidates.</title>
        <authorList>
            <person name="Palmieri N."/>
            <person name="Shrestha A."/>
            <person name="Ruttkowski B."/>
            <person name="Beck T."/>
            <person name="Vogl C."/>
            <person name="Tomley F."/>
            <person name="Blake D.P."/>
            <person name="Joachim A."/>
        </authorList>
    </citation>
    <scope>NUCLEOTIDE SEQUENCE [LARGE SCALE GENOMIC DNA]</scope>
    <source>
        <strain evidence="6 7">Wien I</strain>
    </source>
</reference>
<evidence type="ECO:0000256" key="2">
    <source>
        <dbReference type="ARBA" id="ARBA00022801"/>
    </source>
</evidence>
<feature type="compositionally biased region" description="Basic and acidic residues" evidence="4">
    <location>
        <begin position="195"/>
        <end position="218"/>
    </location>
</feature>
<dbReference type="GO" id="GO:0004197">
    <property type="term" value="F:cysteine-type endopeptidase activity"/>
    <property type="evidence" value="ECO:0007669"/>
    <property type="project" value="TreeGrafter"/>
</dbReference>
<evidence type="ECO:0000256" key="3">
    <source>
        <dbReference type="ARBA" id="ARBA00022807"/>
    </source>
</evidence>
<feature type="region of interest" description="Disordered" evidence="4">
    <location>
        <begin position="480"/>
        <end position="523"/>
    </location>
</feature>
<feature type="compositionally biased region" description="Basic and acidic residues" evidence="4">
    <location>
        <begin position="33"/>
        <end position="42"/>
    </location>
</feature>
<feature type="domain" description="Peptidase C2 calpain" evidence="5">
    <location>
        <begin position="283"/>
        <end position="406"/>
    </location>
</feature>
<dbReference type="GO" id="GO:0006508">
    <property type="term" value="P:proteolysis"/>
    <property type="evidence" value="ECO:0007669"/>
    <property type="project" value="UniProtKB-KW"/>
</dbReference>
<dbReference type="OrthoDB" id="167576at2759"/>
<dbReference type="InterPro" id="IPR036213">
    <property type="entry name" value="Calpain_III_sf"/>
</dbReference>
<dbReference type="InterPro" id="IPR022683">
    <property type="entry name" value="Calpain_III"/>
</dbReference>
<dbReference type="AlphaFoldDB" id="A0A2C6KRY7"/>
<dbReference type="SUPFAM" id="SSF49758">
    <property type="entry name" value="Calpain large subunit, middle domain (domain III)"/>
    <property type="match status" value="1"/>
</dbReference>
<feature type="region of interest" description="Disordered" evidence="4">
    <location>
        <begin position="584"/>
        <end position="626"/>
    </location>
</feature>
<name>A0A2C6KRY7_9APIC</name>
<dbReference type="Pfam" id="PF01067">
    <property type="entry name" value="Calpain_III"/>
    <property type="match status" value="1"/>
</dbReference>
<feature type="compositionally biased region" description="Basic and acidic residues" evidence="4">
    <location>
        <begin position="489"/>
        <end position="502"/>
    </location>
</feature>
<dbReference type="PANTHER" id="PTHR46143:SF1">
    <property type="entry name" value="CALPAIN-7"/>
    <property type="match status" value="1"/>
</dbReference>